<dbReference type="EMBL" id="QZCW01000003">
    <property type="protein sequence ID" value="MCW5323076.1"/>
    <property type="molecule type" value="Genomic_DNA"/>
</dbReference>
<comment type="caution">
    <text evidence="3">The sequence shown here is derived from an EMBL/GenBank/DDBJ whole genome shotgun (WGS) entry which is preliminary data.</text>
</comment>
<evidence type="ECO:0000259" key="2">
    <source>
        <dbReference type="Pfam" id="PF19078"/>
    </source>
</evidence>
<dbReference type="Proteomes" id="UP001208935">
    <property type="component" value="Unassembled WGS sequence"/>
</dbReference>
<feature type="domain" description="Bacterial Ig-like" evidence="2">
    <location>
        <begin position="1169"/>
        <end position="1270"/>
    </location>
</feature>
<evidence type="ECO:0000313" key="4">
    <source>
        <dbReference type="Proteomes" id="UP001208935"/>
    </source>
</evidence>
<dbReference type="Pfam" id="PF19078">
    <property type="entry name" value="Big_12"/>
    <property type="match status" value="14"/>
</dbReference>
<dbReference type="InterPro" id="IPR044048">
    <property type="entry name" value="Big_12"/>
</dbReference>
<feature type="domain" description="Bacterial Ig-like" evidence="2">
    <location>
        <begin position="959"/>
        <end position="1061"/>
    </location>
</feature>
<feature type="domain" description="Bacterial Ig-like" evidence="2">
    <location>
        <begin position="644"/>
        <end position="747"/>
    </location>
</feature>
<dbReference type="NCBIfam" id="NF041766">
    <property type="entry name" value="choice_anch_U"/>
    <property type="match status" value="1"/>
</dbReference>
<name>A0ABT3KXL1_9BURK</name>
<feature type="region of interest" description="Disordered" evidence="1">
    <location>
        <begin position="1"/>
        <end position="85"/>
    </location>
</feature>
<feature type="domain" description="Bacterial Ig-like" evidence="2">
    <location>
        <begin position="206"/>
        <end position="312"/>
    </location>
</feature>
<organism evidence="3 4">
    <name type="scientific">Verminephrobacter aporrectodeae subsp. tuberculatae</name>
    <dbReference type="NCBI Taxonomy" id="1110392"/>
    <lineage>
        <taxon>Bacteria</taxon>
        <taxon>Pseudomonadati</taxon>
        <taxon>Pseudomonadota</taxon>
        <taxon>Betaproteobacteria</taxon>
        <taxon>Burkholderiales</taxon>
        <taxon>Comamonadaceae</taxon>
        <taxon>Verminephrobacter</taxon>
    </lineage>
</organism>
<feature type="domain" description="Bacterial Ig-like" evidence="2">
    <location>
        <begin position="854"/>
        <end position="956"/>
    </location>
</feature>
<feature type="region of interest" description="Disordered" evidence="1">
    <location>
        <begin position="1897"/>
        <end position="2026"/>
    </location>
</feature>
<reference evidence="4" key="1">
    <citation type="submission" date="2023-07" db="EMBL/GenBank/DDBJ databases">
        <title>Verminephrobacter genomes.</title>
        <authorList>
            <person name="Lund M.B."/>
        </authorList>
    </citation>
    <scope>NUCLEOTIDE SEQUENCE [LARGE SCALE GENOMIC DNA]</scope>
    <source>
        <strain evidence="4">AtM5-05</strain>
    </source>
</reference>
<feature type="compositionally biased region" description="Basic and acidic residues" evidence="1">
    <location>
        <begin position="1916"/>
        <end position="1932"/>
    </location>
</feature>
<dbReference type="InterPro" id="IPR028059">
    <property type="entry name" value="SWM_rpt"/>
</dbReference>
<feature type="domain" description="Bacterial Ig-like" evidence="2">
    <location>
        <begin position="1379"/>
        <end position="1482"/>
    </location>
</feature>
<feature type="domain" description="Bacterial Ig-like" evidence="2">
    <location>
        <begin position="1484"/>
        <end position="1586"/>
    </location>
</feature>
<feature type="domain" description="Bacterial Ig-like" evidence="2">
    <location>
        <begin position="1274"/>
        <end position="1372"/>
    </location>
</feature>
<feature type="domain" description="Bacterial Ig-like" evidence="2">
    <location>
        <begin position="750"/>
        <end position="851"/>
    </location>
</feature>
<dbReference type="InterPro" id="IPR053784">
    <property type="entry name" value="Choice_anch_U_dom"/>
</dbReference>
<evidence type="ECO:0000313" key="3">
    <source>
        <dbReference type="EMBL" id="MCW5323076.1"/>
    </source>
</evidence>
<proteinExistence type="predicted"/>
<dbReference type="Pfam" id="PF13753">
    <property type="entry name" value="SWM_repeat"/>
    <property type="match status" value="2"/>
</dbReference>
<feature type="domain" description="Bacterial Ig-like" evidence="2">
    <location>
        <begin position="1703"/>
        <end position="1796"/>
    </location>
</feature>
<dbReference type="PANTHER" id="PTHR34677:SF3">
    <property type="entry name" value="BACTERIAL IG-LIKE DOMAIN-CONTAINING PROTEIN"/>
    <property type="match status" value="1"/>
</dbReference>
<feature type="compositionally biased region" description="Basic and acidic residues" evidence="1">
    <location>
        <begin position="1998"/>
        <end position="2021"/>
    </location>
</feature>
<dbReference type="PANTHER" id="PTHR34677">
    <property type="match status" value="1"/>
</dbReference>
<feature type="domain" description="Bacterial Ig-like" evidence="2">
    <location>
        <begin position="1588"/>
        <end position="1691"/>
    </location>
</feature>
<gene>
    <name evidence="3" type="ORF">D5039_18600</name>
</gene>
<feature type="domain" description="Bacterial Ig-like" evidence="2">
    <location>
        <begin position="420"/>
        <end position="519"/>
    </location>
</feature>
<dbReference type="InterPro" id="IPR011801">
    <property type="entry name" value="Swm_rep_I_cyn"/>
</dbReference>
<feature type="domain" description="Bacterial Ig-like" evidence="2">
    <location>
        <begin position="316"/>
        <end position="410"/>
    </location>
</feature>
<accession>A0ABT3KXL1</accession>
<feature type="domain" description="Bacterial Ig-like" evidence="2">
    <location>
        <begin position="1064"/>
        <end position="1167"/>
    </location>
</feature>
<feature type="compositionally biased region" description="Polar residues" evidence="1">
    <location>
        <begin position="1958"/>
        <end position="1967"/>
    </location>
</feature>
<protein>
    <submittedName>
        <fullName evidence="3">Glycosyl hydrolase</fullName>
    </submittedName>
</protein>
<dbReference type="GO" id="GO:0016787">
    <property type="term" value="F:hydrolase activity"/>
    <property type="evidence" value="ECO:0007669"/>
    <property type="project" value="UniProtKB-KW"/>
</dbReference>
<keyword evidence="3" id="KW-0378">Hydrolase</keyword>
<keyword evidence="4" id="KW-1185">Reference proteome</keyword>
<sequence length="2141" mass="217944">MRKRTRSGSDGPASLRKGYPLHAPGADSRARSRRPEPGAAPRTRWPGLPARARTHETSTTPCVHGRQATPKLNPENHTPTITGKRKSTMTAPTLAASGHSISETAIGWDRTTTVVTVKFSEAIKGFDTTDVSLPQGAGRVTTVSSVAPRADGSSDTWLVTIESVLTWNSPSKLQNPVTVNLAGVTNAAGEAGTGTMDVPNILYDVDATRPRVDIRVSDSSLLPGGVTDVMVEFKEPVTGFDEDDMRSLTVQNGTLGSFRVSDDGLTWFAKLTADRGVEVSNRNITLDTVLAGIMDLAGNRPLFKTVSSNAYAIDPTPPTLISFAISDHDLRAGRTATVTITFNEMVLGLNNRDHLEVSGGTLSELKSSTDGKVWTATLTPPENSIVPHNSVRMKSFLNARDAAGNLLTGTLPAAENFAVDTVRPHLAANGITISDNALCVGETATVSVTFDIPVQNVSAAVSAPNGTLSGWSPNASGTVWSATLTPTANVEASGNHVTVDMIHVLTPSGNAGLGQSNSGSDYTVDTRPPQISNNATENTVNGTQLVLSYIEAIGLDAAHVAATGTFALRVNGTVVANAVTAVSVNATAKTVTLTLANNAVGHGDTVLLSYTDPTSGNDANAIQDAAGNDAVSFAEWQIQNNTPDTTPPVLLSIAIDDRQLKIGDTAQVSIRFSEVVTGFGKANLSVPSGTLSDLTASEGGVLWTGTLTPAANTAAASNAISVRSLAGVEDAAHNTATGSSVTSENYQVNTVAPQLLSIALDDSALKIGDTARVTVTFSEAVSGFGKANLSLSAGTLSELTATEGGKVWTGTLTPAANTAAATNAIRVNTLNGVKSAADNAATGSDVTSTNYSVDTVAPQLTHITLDDSTLKAGETATVTITFSEAVTGFNKDHLIVSSGTLGALTRSADGLSWTGTLTPTANITVMSNTIRVNNLSGVADAVGNPATGSGVASDNYSVDTVAPLLTHIALDDSALKIGETATVTVTFSETVDGMTAAHLSTPHGTLGPLTRSADGLSWTGTLTPAANTTAASNAISVNNLSGVKNAANNAAVGIHVTSDNYSVDTVAPELTGITLADSALKIGETTTLTVTFSEVVSGLTAAHLTTPSGTLGALTRSADGLSWTGTLTPAADTTAASNAIRVNNLSGVTDAVGNLATGSGVTSANYSVDTTAPQLTHITLGDNALKAGETTSVTISFNEAVTGFGKDHLSVSSGTLGALTRSADGLTWTGTLTPAANTTAAANTISVNNLSGVTDAAGNLATGSDVTSTNYRVDTVVPQLQRITLDDSALKIGATTTVTVTFSEVVDGLVAAHLTTPSGTLGPLTRSAYGLSWTGTLTPAANTTAASNAISVNNLSGVADAAGNPATGSDVSSTNYRVDTVAPQLTRIALDDSTLKIGETATVTVTFSEAVDGFGAAHLSTPNGTLGALTRSADGLTWTGTLTPAANTTAASNAISVNNLSGVTDAAGNLATGSPSSANYAVSTVVPTLSSIAIDDRALRTGETATVTITFSIAVSGFGKANLNVPAGTLSDLTASESGKVWTGTLTPAVNVTAATNAISVNTLSGVADAAGNPAMGSDVTSENYAVDTAVPTLNSIAIDDRALKAGATASVTITFSEAVIGFGKANLSVPHGTLSDLSASEGGKVWTGTLTPTANTTAATNAIHVNTLGGVTDAAGNPAMGSDVTSANYTVDTVRPALLASNAIMLSERMLASGETASVSFHFNTAVQDISAAASANNGTLSNWSANADGTVWSATLTPTANVEASTNQVTLDPARVRSVTGNAGEGLPGQSENYTVDTVAPTFNRATASGNQLVLSYTEGTTLDEMHPPAPGNFEVRLDDAVNAVTAVAVNAVAKTVTLTLEHAALPGQKMKLWYTNPTAGDDTNAIQDAAGNDAASLADESVDNPLLPSRNNASDRDNDSVPGNVEDRVPGLSRPDGSLPVAGDGNGDGIKDSEQSTVGSTNTAAPPPEERDNPGNAPDTAPSTTTTTLVANNRGDQDGKSDTEHGTRVTHLEQKDAPTDLPPALEMPIGLTNFRAELSIGTHVGHFSLYVDAAQEINGYWMKNPSGTWVNLASEPCGGQMVLEGERLRLDFQIEDGGVFDANGLVDGTITAPCGAAARMPLSIAGQASDAESLGFWL</sequence>
<dbReference type="NCBIfam" id="TIGR02059">
    <property type="entry name" value="swm_rep_I"/>
    <property type="match status" value="2"/>
</dbReference>
<evidence type="ECO:0000256" key="1">
    <source>
        <dbReference type="SAM" id="MobiDB-lite"/>
    </source>
</evidence>